<proteinExistence type="predicted"/>
<protein>
    <submittedName>
        <fullName evidence="1">Uncharacterized protein</fullName>
    </submittedName>
</protein>
<accession>A0ACC3S7W3</accession>
<dbReference type="EMBL" id="JAMKPW020000034">
    <property type="protein sequence ID" value="KAK8201593.1"/>
    <property type="molecule type" value="Genomic_DNA"/>
</dbReference>
<keyword evidence="2" id="KW-1185">Reference proteome</keyword>
<evidence type="ECO:0000313" key="2">
    <source>
        <dbReference type="Proteomes" id="UP001320706"/>
    </source>
</evidence>
<dbReference type="Proteomes" id="UP001320706">
    <property type="component" value="Unassembled WGS sequence"/>
</dbReference>
<evidence type="ECO:0000313" key="1">
    <source>
        <dbReference type="EMBL" id="KAK8201593.1"/>
    </source>
</evidence>
<name>A0ACC3S7W3_9PEZI</name>
<reference evidence="1" key="1">
    <citation type="submission" date="2024-02" db="EMBL/GenBank/DDBJ databases">
        <title>Metagenome Assembled Genome of Zalaria obscura JY119.</title>
        <authorList>
            <person name="Vighnesh L."/>
            <person name="Jagadeeshwari U."/>
            <person name="Venkata Ramana C."/>
            <person name="Sasikala C."/>
        </authorList>
    </citation>
    <scope>NUCLEOTIDE SEQUENCE</scope>
    <source>
        <strain evidence="1">JY119</strain>
    </source>
</reference>
<gene>
    <name evidence="1" type="ORF">M8818_005847</name>
</gene>
<sequence>MKYGHEYDQALATEGFPAEWVSSAISYRQLKKSIKRVRQELLDLGLNPDTLKNLPKSFGTRPLDGAKDSNSASKRFVPELWVALDDQSGQFLDAGLTDETKNFLRHIKLRRPSVGGRTISTTSDSDGGPEPTTPDSEVDEVPACLEHVRLPSDASEAGVRWIQIPLSTVTSFFDSLDPKLAELDRIQEAEEARLGALIVALGQAVWELTEPTEGRHGKFKPKTDVETWRNIFALYLDSTVFFSSHEQDSGSRKYLEAKSHLQKFSDTLVKEGMVKHFKTSQSKAAFDSFVTINLDILQAMRFQEINAEAVRKILKKFDKRTRLGAADVYQGQATSGPFAKSIAKDMCQELSSKIVNVVPQMDDWICPVCYSLAWRPIRLGCCNSVYCIRCVIQLQRDNEARCPMCRQPSVMAANQEHIDPKTAAYLLKYFPKEVKERQKANERAAGVDKYGEQFYKSNCSVM</sequence>
<organism evidence="1 2">
    <name type="scientific">Zalaria obscura</name>
    <dbReference type="NCBI Taxonomy" id="2024903"/>
    <lineage>
        <taxon>Eukaryota</taxon>
        <taxon>Fungi</taxon>
        <taxon>Dikarya</taxon>
        <taxon>Ascomycota</taxon>
        <taxon>Pezizomycotina</taxon>
        <taxon>Dothideomycetes</taxon>
        <taxon>Dothideomycetidae</taxon>
        <taxon>Dothideales</taxon>
        <taxon>Zalariaceae</taxon>
        <taxon>Zalaria</taxon>
    </lineage>
</organism>
<comment type="caution">
    <text evidence="1">The sequence shown here is derived from an EMBL/GenBank/DDBJ whole genome shotgun (WGS) entry which is preliminary data.</text>
</comment>